<evidence type="ECO:0000256" key="1">
    <source>
        <dbReference type="ARBA" id="ARBA00023027"/>
    </source>
</evidence>
<accession>A0A5Q0BDZ7</accession>
<dbReference type="RefSeq" id="WP_153248060.1">
    <property type="nucleotide sequence ID" value="NZ_CP044205.1"/>
</dbReference>
<dbReference type="InterPro" id="IPR036291">
    <property type="entry name" value="NAD(P)-bd_dom_sf"/>
</dbReference>
<reference evidence="3 4" key="1">
    <citation type="submission" date="2019-09" db="EMBL/GenBank/DDBJ databases">
        <title>Ecophysiology of the spiral-shaped methanotroph Methylospira mobilis as revealed by the complete genome sequence.</title>
        <authorList>
            <person name="Oshkin I.Y."/>
            <person name="Dedysh S.N."/>
            <person name="Miroshnikov K."/>
            <person name="Danilova O.V."/>
            <person name="Hakobyan A."/>
            <person name="Liesack W."/>
        </authorList>
    </citation>
    <scope>NUCLEOTIDE SEQUENCE [LARGE SCALE GENOMIC DNA]</scope>
    <source>
        <strain evidence="3 4">Shm1</strain>
    </source>
</reference>
<sequence length="334" mass="37834">MKLVVTGTAGFIGAALARRLLERGDEVVGIDNVNAYYDAALKEARLSHLKNYRCFTEVRASLEDNARIERVFEEHRPQRVVNLAAQAGVRYSLLNPQAYIDANVSGFCNILEACRHHRIEHLVFASSSSVYGANTAMPFSVHDNVDHPVSLYAATKKANELMAHTYSHLFNLPVTGLRFFTVYGPWGRPDMAPFLFTRNILENKPIDVFNFGRHKRDFTYIDDIIDGIVLSIDHAAQPNSDWDSDRPDPGSSKAPYRIYNIGNNQPVELMYFIELLETNLGRTALKNFLPMQPGDVPATYADIDDLSRDTGYQPKTSIETGVARFVEWYKNYYR</sequence>
<dbReference type="InParanoid" id="A0A5Q0BDZ7"/>
<evidence type="ECO:0000313" key="4">
    <source>
        <dbReference type="Proteomes" id="UP000325755"/>
    </source>
</evidence>
<dbReference type="InterPro" id="IPR001509">
    <property type="entry name" value="Epimerase_deHydtase"/>
</dbReference>
<dbReference type="KEGG" id="mmob:F6R98_05060"/>
<organism evidence="3 4">
    <name type="scientific">Candidatus Methylospira mobilis</name>
    <dbReference type="NCBI Taxonomy" id="1808979"/>
    <lineage>
        <taxon>Bacteria</taxon>
        <taxon>Pseudomonadati</taxon>
        <taxon>Pseudomonadota</taxon>
        <taxon>Gammaproteobacteria</taxon>
        <taxon>Methylococcales</taxon>
        <taxon>Methylococcaceae</taxon>
        <taxon>Candidatus Methylospira</taxon>
    </lineage>
</organism>
<dbReference type="SUPFAM" id="SSF51735">
    <property type="entry name" value="NAD(P)-binding Rossmann-fold domains"/>
    <property type="match status" value="1"/>
</dbReference>
<keyword evidence="4" id="KW-1185">Reference proteome</keyword>
<protein>
    <submittedName>
        <fullName evidence="3">NAD-dependent epimerase</fullName>
    </submittedName>
</protein>
<dbReference type="AlphaFoldDB" id="A0A5Q0BDZ7"/>
<dbReference type="CDD" id="cd05253">
    <property type="entry name" value="UDP_GE_SDE_e"/>
    <property type="match status" value="1"/>
</dbReference>
<evidence type="ECO:0000259" key="2">
    <source>
        <dbReference type="Pfam" id="PF01370"/>
    </source>
</evidence>
<dbReference type="Gene3D" id="3.40.50.720">
    <property type="entry name" value="NAD(P)-binding Rossmann-like Domain"/>
    <property type="match status" value="1"/>
</dbReference>
<evidence type="ECO:0000313" key="3">
    <source>
        <dbReference type="EMBL" id="QFY42075.1"/>
    </source>
</evidence>
<keyword evidence="1" id="KW-0520">NAD</keyword>
<dbReference type="PRINTS" id="PR01713">
    <property type="entry name" value="NUCEPIMERASE"/>
</dbReference>
<dbReference type="Pfam" id="PF01370">
    <property type="entry name" value="Epimerase"/>
    <property type="match status" value="1"/>
</dbReference>
<dbReference type="EMBL" id="CP044205">
    <property type="protein sequence ID" value="QFY42075.1"/>
    <property type="molecule type" value="Genomic_DNA"/>
</dbReference>
<dbReference type="OrthoDB" id="9803010at2"/>
<feature type="domain" description="NAD-dependent epimerase/dehydratase" evidence="2">
    <location>
        <begin position="4"/>
        <end position="237"/>
    </location>
</feature>
<proteinExistence type="predicted"/>
<gene>
    <name evidence="3" type="ORF">F6R98_05060</name>
</gene>
<dbReference type="PANTHER" id="PTHR43574">
    <property type="entry name" value="EPIMERASE-RELATED"/>
    <property type="match status" value="1"/>
</dbReference>
<dbReference type="Proteomes" id="UP000325755">
    <property type="component" value="Chromosome"/>
</dbReference>
<name>A0A5Q0BDZ7_9GAMM</name>